<dbReference type="PANTHER" id="PTHR11365">
    <property type="entry name" value="5-OXOPROLINASE RELATED"/>
    <property type="match status" value="1"/>
</dbReference>
<proteinExistence type="predicted"/>
<feature type="domain" description="Hydantoinase B/oxoprolinase" evidence="1">
    <location>
        <begin position="1"/>
        <end position="96"/>
    </location>
</feature>
<evidence type="ECO:0000259" key="1">
    <source>
        <dbReference type="Pfam" id="PF02538"/>
    </source>
</evidence>
<evidence type="ECO:0000313" key="2">
    <source>
        <dbReference type="EMBL" id="KAF1849559.1"/>
    </source>
</evidence>
<dbReference type="AlphaFoldDB" id="A0A9P4LCW3"/>
<dbReference type="PANTHER" id="PTHR11365:SF2">
    <property type="entry name" value="5-OXOPROLINASE"/>
    <property type="match status" value="1"/>
</dbReference>
<dbReference type="GO" id="GO:0006749">
    <property type="term" value="P:glutathione metabolic process"/>
    <property type="evidence" value="ECO:0007669"/>
    <property type="project" value="TreeGrafter"/>
</dbReference>
<gene>
    <name evidence="2" type="ORF">K460DRAFT_365443</name>
</gene>
<dbReference type="InterPro" id="IPR003692">
    <property type="entry name" value="Hydantoinase_B"/>
</dbReference>
<dbReference type="RefSeq" id="XP_040792122.1">
    <property type="nucleotide sequence ID" value="XM_040933177.1"/>
</dbReference>
<dbReference type="GeneID" id="63850428"/>
<name>A0A9P4LCW3_9PLEO</name>
<reference evidence="2" key="1">
    <citation type="submission" date="2020-01" db="EMBL/GenBank/DDBJ databases">
        <authorList>
            <consortium name="DOE Joint Genome Institute"/>
            <person name="Haridas S."/>
            <person name="Albert R."/>
            <person name="Binder M."/>
            <person name="Bloem J."/>
            <person name="Labutti K."/>
            <person name="Salamov A."/>
            <person name="Andreopoulos B."/>
            <person name="Baker S.E."/>
            <person name="Barry K."/>
            <person name="Bills G."/>
            <person name="Bluhm B.H."/>
            <person name="Cannon C."/>
            <person name="Castanera R."/>
            <person name="Culley D.E."/>
            <person name="Daum C."/>
            <person name="Ezra D."/>
            <person name="Gonzalez J.B."/>
            <person name="Henrissat B."/>
            <person name="Kuo A."/>
            <person name="Liang C."/>
            <person name="Lipzen A."/>
            <person name="Lutzoni F."/>
            <person name="Magnuson J."/>
            <person name="Mondo S."/>
            <person name="Nolan M."/>
            <person name="Ohm R."/>
            <person name="Pangilinan J."/>
            <person name="Park H.-J."/>
            <person name="Ramirez L."/>
            <person name="Alfaro M."/>
            <person name="Sun H."/>
            <person name="Tritt A."/>
            <person name="Yoshinaga Y."/>
            <person name="Zwiers L.-H."/>
            <person name="Turgeon B.G."/>
            <person name="Goodwin S.B."/>
            <person name="Spatafora J.W."/>
            <person name="Crous P.W."/>
            <person name="Grigoriev I.V."/>
        </authorList>
    </citation>
    <scope>NUCLEOTIDE SEQUENCE</scope>
    <source>
        <strain evidence="2">CBS 394.84</strain>
    </source>
</reference>
<dbReference type="Pfam" id="PF02538">
    <property type="entry name" value="Hydantoinase_B"/>
    <property type="match status" value="1"/>
</dbReference>
<dbReference type="EMBL" id="ML976615">
    <property type="protein sequence ID" value="KAF1849559.1"/>
    <property type="molecule type" value="Genomic_DNA"/>
</dbReference>
<evidence type="ECO:0000313" key="3">
    <source>
        <dbReference type="Proteomes" id="UP000800039"/>
    </source>
</evidence>
<accession>A0A9P4LCW3</accession>
<comment type="caution">
    <text evidence="2">The sequence shown here is derived from an EMBL/GenBank/DDBJ whole genome shotgun (WGS) entry which is preliminary data.</text>
</comment>
<keyword evidence="3" id="KW-1185">Reference proteome</keyword>
<protein>
    <recommendedName>
        <fullName evidence="1">Hydantoinase B/oxoprolinase domain-containing protein</fullName>
    </recommendedName>
</protein>
<dbReference type="GO" id="GO:0017168">
    <property type="term" value="F:5-oxoprolinase (ATP-hydrolyzing) activity"/>
    <property type="evidence" value="ECO:0007669"/>
    <property type="project" value="TreeGrafter"/>
</dbReference>
<dbReference type="InterPro" id="IPR045079">
    <property type="entry name" value="Oxoprolinase-like"/>
</dbReference>
<dbReference type="GO" id="GO:0005829">
    <property type="term" value="C:cytosol"/>
    <property type="evidence" value="ECO:0007669"/>
    <property type="project" value="TreeGrafter"/>
</dbReference>
<dbReference type="OrthoDB" id="3643at2759"/>
<organism evidence="2 3">
    <name type="scientific">Cucurbitaria berberidis CBS 394.84</name>
    <dbReference type="NCBI Taxonomy" id="1168544"/>
    <lineage>
        <taxon>Eukaryota</taxon>
        <taxon>Fungi</taxon>
        <taxon>Dikarya</taxon>
        <taxon>Ascomycota</taxon>
        <taxon>Pezizomycotina</taxon>
        <taxon>Dothideomycetes</taxon>
        <taxon>Pleosporomycetidae</taxon>
        <taxon>Pleosporales</taxon>
        <taxon>Pleosporineae</taxon>
        <taxon>Cucurbitariaceae</taxon>
        <taxon>Cucurbitaria</taxon>
    </lineage>
</organism>
<dbReference type="Proteomes" id="UP000800039">
    <property type="component" value="Unassembled WGS sequence"/>
</dbReference>
<sequence length="99" mass="10967">MHAVTANAEACVRDFMKRIYNRTSSKPLVALDFMNDGTPFKLTTTINHSFNAPRAIARSTTLYALRCIINQDRPLDEGCLRPLTSTIPEGSILNPLPCS</sequence>